<evidence type="ECO:0000313" key="2">
    <source>
        <dbReference type="EMBL" id="CAF0957815.1"/>
    </source>
</evidence>
<evidence type="ECO:0000313" key="3">
    <source>
        <dbReference type="Proteomes" id="UP000663828"/>
    </source>
</evidence>
<dbReference type="PANTHER" id="PTHR10044">
    <property type="entry name" value="INHIBITOR OF APOPTOSIS"/>
    <property type="match status" value="1"/>
</dbReference>
<dbReference type="InterPro" id="IPR050784">
    <property type="entry name" value="IAP"/>
</dbReference>
<dbReference type="GO" id="GO:0043066">
    <property type="term" value="P:negative regulation of apoptotic process"/>
    <property type="evidence" value="ECO:0007669"/>
    <property type="project" value="TreeGrafter"/>
</dbReference>
<dbReference type="PROSITE" id="PS50143">
    <property type="entry name" value="BIR_REPEAT_2"/>
    <property type="match status" value="6"/>
</dbReference>
<name>A0A814DFY4_ADIRI</name>
<dbReference type="Gene3D" id="3.30.40.10">
    <property type="entry name" value="Zinc/RING finger domain, C3HC4 (zinc finger)"/>
    <property type="match status" value="1"/>
</dbReference>
<feature type="compositionally biased region" description="Low complexity" evidence="1">
    <location>
        <begin position="984"/>
        <end position="997"/>
    </location>
</feature>
<proteinExistence type="predicted"/>
<sequence length="1064" mass="121102">MTTTTTIIDASEIDHLVASEQYRLQTFDSLTHFPSETRRQLALAGFVYRQSQCVCPQCGIEINLTSIDTNTEYAPNYFRKLHRKKVSHLGKRCSFLLCVATNIDDLRTPLSSQQQPQWDDAEEPEYNQYSMRLQSLESWPPFERSTADSAQKTFVTPETMAKHGFFFSGPDDGVTCFYCGNTLVNWVDAITSTNENIVQLEHARFFPCRFVTYTAGGKFVANAGYFHSVLPQERRDRNPMTSTPIGDSKNDDNKPRTTDECLATFESWPSYAPVSAQALAETGFYYLGDELRVKCFMCDLEVDNWVHGMTALGTHRKRKNDCQIIRAIDSTKTGDIQTANEKWRLETLAGLSFFHSNSNDTKQLENDQRLCRELAACGFYRHKNSKIIRCAYCGVTIEPKPGSSIMSQHRHLAKQSCKKTPMITTNDPQSTHTVDCLIVRAQCPANIVIPHRERFPEYPLYQSIFDRIKTFETYQQRYKVTDGTIREMAEAGFFFDERKCMRCFQCGNSLSSRDKIRREKYPDYNMAQLHAHLYPTCEWVKEILGVKYIAQVLHDRYQSKEPQPQTSYNAQSSSASSTQTTISSFSSVLATPATADVSPPSFSNPLNEPVLSEDDESSDEEGFQTVARPSTASFATSIQPLRSPPPSAPSHESSTTEHAQTCSDPTSTDYPSHLTSPMMANQTNPFKRQYFLQEQKREHTGDSISSDNGSHEMSPVIGNSPAISSPVDVPSLLAHESHRLDTFKKLKLERFADVDVAHLAYVGFYLNAEGTEIQCPWCEVRLTEKRFEEIVRTRPAVTRSTITDEPWTPMRVHRHENGILMDQDHPWCTWVRREAGGLYPNVTMLVSQMLYPEYPSYSKIEKRIQSFASDWIYPSGSRLSNQMMAEAGFFNMGGGSVCCYYCGNKLQSFEPRDCPFEEHATFYPLCDFIQHVRGLDYINRIILECGRIPQGRLRYETDGKQKIKRIIFDKSGPSKRKSERPPVNRINSYSSRSSSRNVTLHETVDDTCLICSEHNATHEYDPCGHCRICGECFARLDSEHLQRCMLCLKPATIKARPPNTPRTQ</sequence>
<keyword evidence="3" id="KW-1185">Reference proteome</keyword>
<organism evidence="2 3">
    <name type="scientific">Adineta ricciae</name>
    <name type="common">Rotifer</name>
    <dbReference type="NCBI Taxonomy" id="249248"/>
    <lineage>
        <taxon>Eukaryota</taxon>
        <taxon>Metazoa</taxon>
        <taxon>Spiralia</taxon>
        <taxon>Gnathifera</taxon>
        <taxon>Rotifera</taxon>
        <taxon>Eurotatoria</taxon>
        <taxon>Bdelloidea</taxon>
        <taxon>Adinetida</taxon>
        <taxon>Adinetidae</taxon>
        <taxon>Adineta</taxon>
    </lineage>
</organism>
<dbReference type="CDD" id="cd00022">
    <property type="entry name" value="BIR"/>
    <property type="match status" value="3"/>
</dbReference>
<dbReference type="Proteomes" id="UP000663828">
    <property type="component" value="Unassembled WGS sequence"/>
</dbReference>
<dbReference type="GO" id="GO:0043027">
    <property type="term" value="F:cysteine-type endopeptidase inhibitor activity involved in apoptotic process"/>
    <property type="evidence" value="ECO:0007669"/>
    <property type="project" value="TreeGrafter"/>
</dbReference>
<dbReference type="PANTHER" id="PTHR10044:SF139">
    <property type="entry name" value="DEATH-ASSOCIATED INHIBITOR OF APOPTOSIS 2"/>
    <property type="match status" value="1"/>
</dbReference>
<reference evidence="2" key="1">
    <citation type="submission" date="2021-02" db="EMBL/GenBank/DDBJ databases">
        <authorList>
            <person name="Nowell W R."/>
        </authorList>
    </citation>
    <scope>NUCLEOTIDE SEQUENCE</scope>
</reference>
<feature type="region of interest" description="Disordered" evidence="1">
    <location>
        <begin position="970"/>
        <end position="998"/>
    </location>
</feature>
<feature type="compositionally biased region" description="Low complexity" evidence="1">
    <location>
        <begin position="649"/>
        <end position="658"/>
    </location>
</feature>
<dbReference type="SUPFAM" id="SSF57924">
    <property type="entry name" value="Inhibitor of apoptosis (IAP) repeat"/>
    <property type="match status" value="7"/>
</dbReference>
<dbReference type="InterPro" id="IPR013083">
    <property type="entry name" value="Znf_RING/FYVE/PHD"/>
</dbReference>
<feature type="compositionally biased region" description="Polar residues" evidence="1">
    <location>
        <begin position="627"/>
        <end position="640"/>
    </location>
</feature>
<feature type="compositionally biased region" description="Acidic residues" evidence="1">
    <location>
        <begin position="611"/>
        <end position="622"/>
    </location>
</feature>
<dbReference type="GO" id="GO:0005737">
    <property type="term" value="C:cytoplasm"/>
    <property type="evidence" value="ECO:0007669"/>
    <property type="project" value="TreeGrafter"/>
</dbReference>
<dbReference type="AlphaFoldDB" id="A0A814DFY4"/>
<accession>A0A814DFY4</accession>
<dbReference type="InterPro" id="IPR001370">
    <property type="entry name" value="BIR_rpt"/>
</dbReference>
<feature type="compositionally biased region" description="Polar residues" evidence="1">
    <location>
        <begin position="659"/>
        <end position="680"/>
    </location>
</feature>
<comment type="caution">
    <text evidence="2">The sequence shown here is derived from an EMBL/GenBank/DDBJ whole genome shotgun (WGS) entry which is preliminary data.</text>
</comment>
<dbReference type="Gene3D" id="1.10.1170.10">
    <property type="entry name" value="Inhibitor Of Apoptosis Protein (2mihbC-IAP-1), Chain A"/>
    <property type="match status" value="7"/>
</dbReference>
<protein>
    <submittedName>
        <fullName evidence="2">Uncharacterized protein</fullName>
    </submittedName>
</protein>
<dbReference type="GO" id="GO:0051726">
    <property type="term" value="P:regulation of cell cycle"/>
    <property type="evidence" value="ECO:0007669"/>
    <property type="project" value="TreeGrafter"/>
</dbReference>
<gene>
    <name evidence="2" type="ORF">XAT740_LOCUS11016</name>
</gene>
<dbReference type="SMART" id="SM00238">
    <property type="entry name" value="BIR"/>
    <property type="match status" value="6"/>
</dbReference>
<dbReference type="Pfam" id="PF00653">
    <property type="entry name" value="BIR"/>
    <property type="match status" value="4"/>
</dbReference>
<dbReference type="GO" id="GO:0005634">
    <property type="term" value="C:nucleus"/>
    <property type="evidence" value="ECO:0007669"/>
    <property type="project" value="TreeGrafter"/>
</dbReference>
<dbReference type="EMBL" id="CAJNOR010000597">
    <property type="protein sequence ID" value="CAF0957815.1"/>
    <property type="molecule type" value="Genomic_DNA"/>
</dbReference>
<feature type="region of interest" description="Disordered" evidence="1">
    <location>
        <begin position="233"/>
        <end position="256"/>
    </location>
</feature>
<evidence type="ECO:0000256" key="1">
    <source>
        <dbReference type="SAM" id="MobiDB-lite"/>
    </source>
</evidence>
<feature type="region of interest" description="Disordered" evidence="1">
    <location>
        <begin position="593"/>
        <end position="680"/>
    </location>
</feature>